<sequence length="419" mass="48044">MARKRKDRAYYDAIAHSIGSQIPIESPSSSNSTLRNQVLFNNERIGSNQQRNEVFVETEEYVDEWPERARVPAPPQRTIRYSTANPGVNPTIRTALYKGIPLLSERQAMFRHEIDYFTDIDETVPLLENLSKAVKEDKIDIGECGLIILKYKTCGKFNEEVYNSCAKFLSSFNLTTFSDGSSLGKMSRDVFQLGQIFYMKIQQHKMPFKKEIKPVDLFLKPKFTHVIRAFNGEWPFKTHQFVTTAEIQSVPDDIRRGISLVIRQVLAQILEDPRGHQSFALRFSHGKNGKKEALQDLPRNVTEFLKDFCLLSFGYPPASRFASFTYDDLLNENSSLGRKLGETRQQGLINFPQLQEDVQQFMVIVMEKIQRILNDLRSSLLQDVVYDVGGEPTTVKEFVQENNAGKLKKPSPKKLKTML</sequence>
<protein>
    <submittedName>
        <fullName evidence="2">Rho-GAP domain-containing protein</fullName>
    </submittedName>
</protein>
<name>A0A1I7TQD1_9PELO</name>
<reference evidence="2" key="1">
    <citation type="submission" date="2016-11" db="UniProtKB">
        <authorList>
            <consortium name="WormBaseParasite"/>
        </authorList>
    </citation>
    <scope>IDENTIFICATION</scope>
</reference>
<evidence type="ECO:0000313" key="1">
    <source>
        <dbReference type="Proteomes" id="UP000095282"/>
    </source>
</evidence>
<dbReference type="Proteomes" id="UP000095282">
    <property type="component" value="Unplaced"/>
</dbReference>
<keyword evidence="1" id="KW-1185">Reference proteome</keyword>
<dbReference type="WBParaSite" id="Csp11.Scaffold629.g10726.t1">
    <property type="protein sequence ID" value="Csp11.Scaffold629.g10726.t1"/>
    <property type="gene ID" value="Csp11.Scaffold629.g10726"/>
</dbReference>
<organism evidence="1 2">
    <name type="scientific">Caenorhabditis tropicalis</name>
    <dbReference type="NCBI Taxonomy" id="1561998"/>
    <lineage>
        <taxon>Eukaryota</taxon>
        <taxon>Metazoa</taxon>
        <taxon>Ecdysozoa</taxon>
        <taxon>Nematoda</taxon>
        <taxon>Chromadorea</taxon>
        <taxon>Rhabditida</taxon>
        <taxon>Rhabditina</taxon>
        <taxon>Rhabditomorpha</taxon>
        <taxon>Rhabditoidea</taxon>
        <taxon>Rhabditidae</taxon>
        <taxon>Peloderinae</taxon>
        <taxon>Caenorhabditis</taxon>
    </lineage>
</organism>
<evidence type="ECO:0000313" key="2">
    <source>
        <dbReference type="WBParaSite" id="Csp11.Scaffold629.g10726.t1"/>
    </source>
</evidence>
<accession>A0A1I7TQD1</accession>
<dbReference type="eggNOG" id="ENOG502TJ01">
    <property type="taxonomic scope" value="Eukaryota"/>
</dbReference>
<dbReference type="AlphaFoldDB" id="A0A1I7TQD1"/>
<proteinExistence type="predicted"/>